<feature type="transmembrane region" description="Helical" evidence="1">
    <location>
        <begin position="94"/>
        <end position="113"/>
    </location>
</feature>
<dbReference type="Proteomes" id="UP000228945">
    <property type="component" value="Chromosome"/>
</dbReference>
<dbReference type="RefSeq" id="WP_099621853.1">
    <property type="nucleotide sequence ID" value="NZ_CP024201.1"/>
</dbReference>
<gene>
    <name evidence="2" type="ORF">CSW64_09365</name>
</gene>
<organism evidence="2 3">
    <name type="scientific">Caulobacter mirabilis</name>
    <dbReference type="NCBI Taxonomy" id="69666"/>
    <lineage>
        <taxon>Bacteria</taxon>
        <taxon>Pseudomonadati</taxon>
        <taxon>Pseudomonadota</taxon>
        <taxon>Alphaproteobacteria</taxon>
        <taxon>Caulobacterales</taxon>
        <taxon>Caulobacteraceae</taxon>
        <taxon>Caulobacter</taxon>
    </lineage>
</organism>
<keyword evidence="1" id="KW-0812">Transmembrane</keyword>
<name>A0A2D2AX63_9CAUL</name>
<feature type="transmembrane region" description="Helical" evidence="1">
    <location>
        <begin position="56"/>
        <end position="73"/>
    </location>
</feature>
<dbReference type="KEGG" id="cmb:CSW64_09365"/>
<keyword evidence="3" id="KW-1185">Reference proteome</keyword>
<evidence type="ECO:0000256" key="1">
    <source>
        <dbReference type="SAM" id="Phobius"/>
    </source>
</evidence>
<evidence type="ECO:0000313" key="2">
    <source>
        <dbReference type="EMBL" id="ATQ42599.1"/>
    </source>
</evidence>
<proteinExistence type="predicted"/>
<feature type="transmembrane region" description="Helical" evidence="1">
    <location>
        <begin position="125"/>
        <end position="142"/>
    </location>
</feature>
<keyword evidence="1" id="KW-0472">Membrane</keyword>
<protein>
    <submittedName>
        <fullName evidence="2">Uncharacterized protein</fullName>
    </submittedName>
</protein>
<accession>A0A2D2AX63</accession>
<sequence length="153" mass="16181">MTDPSEQNSSPAEALEALRGAREAIADRVAEGSWAYDLTYAVLVGVMVASQAAPRPFDAVLLIGSAVVLGLMLRRWQARKGMMLTGLGSRRARWVAIGVGVISAGAIVAGLVARRTFDMPEVALYLAPIAAVAALAASRLWLKVYRAEMRAGA</sequence>
<reference evidence="2 3" key="1">
    <citation type="submission" date="2017-10" db="EMBL/GenBank/DDBJ databases">
        <title>Genome sequence of Caulobacter mirabilis FWC38.</title>
        <authorList>
            <person name="Fiebig A."/>
            <person name="Crosson S."/>
        </authorList>
    </citation>
    <scope>NUCLEOTIDE SEQUENCE [LARGE SCALE GENOMIC DNA]</scope>
    <source>
        <strain evidence="2 3">FWC 38</strain>
    </source>
</reference>
<evidence type="ECO:0000313" key="3">
    <source>
        <dbReference type="Proteomes" id="UP000228945"/>
    </source>
</evidence>
<dbReference type="OrthoDB" id="7409765at2"/>
<dbReference type="AlphaFoldDB" id="A0A2D2AX63"/>
<keyword evidence="1" id="KW-1133">Transmembrane helix</keyword>
<dbReference type="EMBL" id="CP024201">
    <property type="protein sequence ID" value="ATQ42599.1"/>
    <property type="molecule type" value="Genomic_DNA"/>
</dbReference>